<comment type="caution">
    <text evidence="2">The sequence shown here is derived from an EMBL/GenBank/DDBJ whole genome shotgun (WGS) entry which is preliminary data.</text>
</comment>
<organism evidence="2 3">
    <name type="scientific">Hydrogenibacillus schlegelii</name>
    <name type="common">Bacillus schlegelii</name>
    <dbReference type="NCBI Taxonomy" id="1484"/>
    <lineage>
        <taxon>Bacteria</taxon>
        <taxon>Bacillati</taxon>
        <taxon>Bacillota</taxon>
        <taxon>Bacilli</taxon>
        <taxon>Bacillales</taxon>
        <taxon>Bacillales Family X. Incertae Sedis</taxon>
        <taxon>Hydrogenibacillus</taxon>
    </lineage>
</organism>
<evidence type="ECO:0000313" key="3">
    <source>
        <dbReference type="Proteomes" id="UP000243024"/>
    </source>
</evidence>
<evidence type="ECO:0000256" key="1">
    <source>
        <dbReference type="SAM" id="MobiDB-lite"/>
    </source>
</evidence>
<name>A0A132NCA9_HYDSH</name>
<protein>
    <submittedName>
        <fullName evidence="2">Uncharacterized protein</fullName>
    </submittedName>
</protein>
<evidence type="ECO:0000313" key="2">
    <source>
        <dbReference type="EMBL" id="OAR03251.1"/>
    </source>
</evidence>
<proteinExistence type="predicted"/>
<gene>
    <name evidence="2" type="ORF">SA87_05065</name>
</gene>
<sequence length="61" mass="6346">MDADPIGRGGQVLGHGFHQPKNGVVSTRPRLAHSEDVGAGVFHLQTELEGFQSPGLAQGAL</sequence>
<accession>A0A132NCA9</accession>
<feature type="region of interest" description="Disordered" evidence="1">
    <location>
        <begin position="1"/>
        <end position="24"/>
    </location>
</feature>
<dbReference type="AlphaFoldDB" id="A0A132NCA9"/>
<dbReference type="Proteomes" id="UP000243024">
    <property type="component" value="Unassembled WGS sequence"/>
</dbReference>
<reference evidence="2 3" key="1">
    <citation type="submission" date="2015-09" db="EMBL/GenBank/DDBJ databases">
        <title>Draft genome sequence of Hydrogenibacillus schlegelii DSM 2000.</title>
        <authorList>
            <person name="Hemp J."/>
        </authorList>
    </citation>
    <scope>NUCLEOTIDE SEQUENCE [LARGE SCALE GENOMIC DNA]</scope>
    <source>
        <strain evidence="2 3">MA 48</strain>
    </source>
</reference>
<keyword evidence="3" id="KW-1185">Reference proteome</keyword>
<dbReference type="EMBL" id="JXBB01000066">
    <property type="protein sequence ID" value="OAR03251.1"/>
    <property type="molecule type" value="Genomic_DNA"/>
</dbReference>